<evidence type="ECO:0000313" key="10">
    <source>
        <dbReference type="EMBL" id="SDD36110.1"/>
    </source>
</evidence>
<protein>
    <submittedName>
        <fullName evidence="10">Branched-chain amino acid transport system permease protein</fullName>
    </submittedName>
</protein>
<proteinExistence type="inferred from homology"/>
<dbReference type="PANTHER" id="PTHR11795">
    <property type="entry name" value="BRANCHED-CHAIN AMINO ACID TRANSPORT SYSTEM PERMEASE PROTEIN LIVH"/>
    <property type="match status" value="1"/>
</dbReference>
<name>A0A1G6U3Y5_9ACTN</name>
<dbReference type="GO" id="GO:0005886">
    <property type="term" value="C:plasma membrane"/>
    <property type="evidence" value="ECO:0007669"/>
    <property type="project" value="UniProtKB-SubCell"/>
</dbReference>
<comment type="subcellular location">
    <subcellularLocation>
        <location evidence="1">Cell membrane</location>
        <topology evidence="1">Multi-pass membrane protein</topology>
    </subcellularLocation>
</comment>
<keyword evidence="2" id="KW-0813">Transport</keyword>
<dbReference type="CDD" id="cd06582">
    <property type="entry name" value="TM_PBP1_LivH_like"/>
    <property type="match status" value="1"/>
</dbReference>
<keyword evidence="3" id="KW-1003">Cell membrane</keyword>
<keyword evidence="5" id="KW-0029">Amino-acid transport</keyword>
<accession>A0A1G6U3Y5</accession>
<sequence>MLQQLANGVFAGSIYALFAIGFTLVFGILRQLNLAHPAIFTGGAFVGIELATRLGLPLWALVPAVAAVGALAGVLLERVAFRPLAGRDDEHFAGLISSVAFGGILIAALQARYGTEPRSFPSGYFPNRLFEFGGISVTLMQLVTLGLALVLMLGLAWLVSSTPMGRAMRAVAENPRAAKVLGVNAGLVTSGTYALSSALGTVAGALLALNLGQADRDLGASIELIGFAVIIVGGLGSLWGAMAAGLILGIAEAMTVSYFDSTWKGLVPFALLFVILVLRPRGLFGAVKVREV</sequence>
<evidence type="ECO:0000256" key="9">
    <source>
        <dbReference type="SAM" id="Phobius"/>
    </source>
</evidence>
<dbReference type="PANTHER" id="PTHR11795:SF445">
    <property type="entry name" value="AMINO ACID ABC TRANSPORTER PERMEASE PROTEIN"/>
    <property type="match status" value="1"/>
</dbReference>
<dbReference type="GO" id="GO:0006865">
    <property type="term" value="P:amino acid transport"/>
    <property type="evidence" value="ECO:0007669"/>
    <property type="project" value="UniProtKB-KW"/>
</dbReference>
<organism evidence="10 11">
    <name type="scientific">Glycomyces harbinensis</name>
    <dbReference type="NCBI Taxonomy" id="58114"/>
    <lineage>
        <taxon>Bacteria</taxon>
        <taxon>Bacillati</taxon>
        <taxon>Actinomycetota</taxon>
        <taxon>Actinomycetes</taxon>
        <taxon>Glycomycetales</taxon>
        <taxon>Glycomycetaceae</taxon>
        <taxon>Glycomyces</taxon>
    </lineage>
</organism>
<feature type="transmembrane region" description="Helical" evidence="9">
    <location>
        <begin position="132"/>
        <end position="159"/>
    </location>
</feature>
<evidence type="ECO:0000256" key="2">
    <source>
        <dbReference type="ARBA" id="ARBA00022448"/>
    </source>
</evidence>
<feature type="transmembrane region" description="Helical" evidence="9">
    <location>
        <begin position="92"/>
        <end position="111"/>
    </location>
</feature>
<keyword evidence="6 9" id="KW-1133">Transmembrane helix</keyword>
<feature type="transmembrane region" description="Helical" evidence="9">
    <location>
        <begin position="224"/>
        <end position="250"/>
    </location>
</feature>
<evidence type="ECO:0000256" key="8">
    <source>
        <dbReference type="ARBA" id="ARBA00037998"/>
    </source>
</evidence>
<feature type="transmembrane region" description="Helical" evidence="9">
    <location>
        <begin position="58"/>
        <end position="80"/>
    </location>
</feature>
<evidence type="ECO:0000256" key="7">
    <source>
        <dbReference type="ARBA" id="ARBA00023136"/>
    </source>
</evidence>
<dbReference type="InterPro" id="IPR052157">
    <property type="entry name" value="BCAA_transport_permease"/>
</dbReference>
<dbReference type="GO" id="GO:0022857">
    <property type="term" value="F:transmembrane transporter activity"/>
    <property type="evidence" value="ECO:0007669"/>
    <property type="project" value="InterPro"/>
</dbReference>
<evidence type="ECO:0000256" key="1">
    <source>
        <dbReference type="ARBA" id="ARBA00004651"/>
    </source>
</evidence>
<keyword evidence="7 9" id="KW-0472">Membrane</keyword>
<dbReference type="STRING" id="58114.SAMN05216270_103312"/>
<evidence type="ECO:0000256" key="6">
    <source>
        <dbReference type="ARBA" id="ARBA00022989"/>
    </source>
</evidence>
<dbReference type="InterPro" id="IPR001851">
    <property type="entry name" value="ABC_transp_permease"/>
</dbReference>
<feature type="transmembrane region" description="Helical" evidence="9">
    <location>
        <begin position="7"/>
        <end position="28"/>
    </location>
</feature>
<dbReference type="Proteomes" id="UP000198949">
    <property type="component" value="Unassembled WGS sequence"/>
</dbReference>
<feature type="transmembrane region" description="Helical" evidence="9">
    <location>
        <begin position="262"/>
        <end position="278"/>
    </location>
</feature>
<dbReference type="RefSeq" id="WP_218125121.1">
    <property type="nucleotide sequence ID" value="NZ_FNAD01000003.1"/>
</dbReference>
<comment type="similarity">
    <text evidence="8">Belongs to the binding-protein-dependent transport system permease family. LivHM subfamily.</text>
</comment>
<gene>
    <name evidence="10" type="ORF">SAMN05216270_103312</name>
</gene>
<evidence type="ECO:0000256" key="4">
    <source>
        <dbReference type="ARBA" id="ARBA00022692"/>
    </source>
</evidence>
<evidence type="ECO:0000256" key="3">
    <source>
        <dbReference type="ARBA" id="ARBA00022475"/>
    </source>
</evidence>
<evidence type="ECO:0000313" key="11">
    <source>
        <dbReference type="Proteomes" id="UP000198949"/>
    </source>
</evidence>
<keyword evidence="11" id="KW-1185">Reference proteome</keyword>
<reference evidence="11" key="1">
    <citation type="submission" date="2016-10" db="EMBL/GenBank/DDBJ databases">
        <authorList>
            <person name="Varghese N."/>
            <person name="Submissions S."/>
        </authorList>
    </citation>
    <scope>NUCLEOTIDE SEQUENCE [LARGE SCALE GENOMIC DNA]</scope>
    <source>
        <strain evidence="11">CGMCC 4.3516</strain>
    </source>
</reference>
<keyword evidence="4 9" id="KW-0812">Transmembrane</keyword>
<dbReference type="EMBL" id="FNAD01000003">
    <property type="protein sequence ID" value="SDD36110.1"/>
    <property type="molecule type" value="Genomic_DNA"/>
</dbReference>
<evidence type="ECO:0000256" key="5">
    <source>
        <dbReference type="ARBA" id="ARBA00022970"/>
    </source>
</evidence>
<dbReference type="AlphaFoldDB" id="A0A1G6U3Y5"/>
<dbReference type="Pfam" id="PF02653">
    <property type="entry name" value="BPD_transp_2"/>
    <property type="match status" value="1"/>
</dbReference>